<keyword evidence="2" id="KW-1185">Reference proteome</keyword>
<feature type="signal peptide" evidence="1">
    <location>
        <begin position="1"/>
        <end position="18"/>
    </location>
</feature>
<protein>
    <submittedName>
        <fullName evidence="3">Uncharacterized protein</fullName>
    </submittedName>
</protein>
<evidence type="ECO:0000313" key="3">
    <source>
        <dbReference type="WBParaSite" id="nRc.2.0.1.t20776-RA"/>
    </source>
</evidence>
<accession>A0A915J2T3</accession>
<reference evidence="3" key="1">
    <citation type="submission" date="2022-11" db="UniProtKB">
        <authorList>
            <consortium name="WormBaseParasite"/>
        </authorList>
    </citation>
    <scope>IDENTIFICATION</scope>
</reference>
<sequence length="110" mass="11744">MLPSVSWLLSLRLIGNCADNLIDCLNCGHIVGYAPGRGAELVQRITCFDSKIMDFAGVCDCSAAAVVVCCSAGEGWGLWWFNIDKGIQRVGSGDDLIIVDLGGAAWCQYL</sequence>
<dbReference type="AlphaFoldDB" id="A0A915J2T3"/>
<name>A0A915J2T3_ROMCU</name>
<evidence type="ECO:0000313" key="2">
    <source>
        <dbReference type="Proteomes" id="UP000887565"/>
    </source>
</evidence>
<organism evidence="2 3">
    <name type="scientific">Romanomermis culicivorax</name>
    <name type="common">Nematode worm</name>
    <dbReference type="NCBI Taxonomy" id="13658"/>
    <lineage>
        <taxon>Eukaryota</taxon>
        <taxon>Metazoa</taxon>
        <taxon>Ecdysozoa</taxon>
        <taxon>Nematoda</taxon>
        <taxon>Enoplea</taxon>
        <taxon>Dorylaimia</taxon>
        <taxon>Mermithida</taxon>
        <taxon>Mermithoidea</taxon>
        <taxon>Mermithidae</taxon>
        <taxon>Romanomermis</taxon>
    </lineage>
</organism>
<dbReference type="WBParaSite" id="nRc.2.0.1.t20776-RA">
    <property type="protein sequence ID" value="nRc.2.0.1.t20776-RA"/>
    <property type="gene ID" value="nRc.2.0.1.g20776"/>
</dbReference>
<dbReference type="Proteomes" id="UP000887565">
    <property type="component" value="Unplaced"/>
</dbReference>
<keyword evidence="1" id="KW-0732">Signal</keyword>
<proteinExistence type="predicted"/>
<evidence type="ECO:0000256" key="1">
    <source>
        <dbReference type="SAM" id="SignalP"/>
    </source>
</evidence>
<feature type="chain" id="PRO_5037248691" evidence="1">
    <location>
        <begin position="19"/>
        <end position="110"/>
    </location>
</feature>